<feature type="compositionally biased region" description="Basic and acidic residues" evidence="2">
    <location>
        <begin position="229"/>
        <end position="241"/>
    </location>
</feature>
<dbReference type="AlphaFoldDB" id="A0A1L2EFA8"/>
<name>A0A1L2EFA8_PLAKN</name>
<feature type="coiled-coil region" evidence="1">
    <location>
        <begin position="151"/>
        <end position="194"/>
    </location>
</feature>
<keyword evidence="4" id="KW-0477">Merozoite</keyword>
<protein>
    <submittedName>
        <fullName evidence="4">Merozoite surface protein 3</fullName>
    </submittedName>
</protein>
<sequence length="358" mass="39561">MKRIGSFSLFIFFLNFYILQYSLVKNEIIKGGKPNIRIGSSSHGKNILGASSGGSDISENNQNDQTENDEETEEDNVAEPNVPVHIPTEEEKKQIEKIVEEAELLAEEAKMLADLATKASQKVITHLGNIPEENIKPESESETKVDSILTAKDAERAQKDAINAVKEAKEATNVEAAKEAKNKAEKAKELAERAATWVKKNSIETLKAGNKEAEASELEKMQIPIPENLKPKKENLKKQDANKTPAVVAVDAKATPTQKEATPQEKVTVAEATPASPQPAAESKAVEGAINQPGQNSSELLYEEKSLKEGYADAEKVQEQALQPELGSPQQEQKNVFFNWVQLLINKIKEFIKYLKFW</sequence>
<feature type="transmembrane region" description="Helical" evidence="3">
    <location>
        <begin position="7"/>
        <end position="24"/>
    </location>
</feature>
<evidence type="ECO:0000256" key="2">
    <source>
        <dbReference type="SAM" id="MobiDB-lite"/>
    </source>
</evidence>
<reference evidence="4" key="1">
    <citation type="submission" date="2015-10" db="EMBL/GenBank/DDBJ databases">
        <title>A study on the genetic diversity of Merozoite Surface Protein 3 (MSP3) of Plasmodium knowlesi clinical isolates from Peninsular Malaysia.</title>
        <authorList>
            <person name="De Silva J.R."/>
            <person name="Lau Y.L."/>
            <person name="Fong M.Y."/>
        </authorList>
    </citation>
    <scope>NUCLEOTIDE SEQUENCE</scope>
    <source>
        <strain evidence="4">AZL</strain>
    </source>
</reference>
<keyword evidence="3" id="KW-1133">Transmembrane helix</keyword>
<feature type="region of interest" description="Disordered" evidence="2">
    <location>
        <begin position="212"/>
        <end position="305"/>
    </location>
</feature>
<keyword evidence="1" id="KW-0175">Coiled coil</keyword>
<evidence type="ECO:0000256" key="1">
    <source>
        <dbReference type="SAM" id="Coils"/>
    </source>
</evidence>
<dbReference type="EMBL" id="KT900800">
    <property type="protein sequence ID" value="ANP24366.1"/>
    <property type="molecule type" value="Genomic_DNA"/>
</dbReference>
<keyword evidence="3" id="KW-0472">Membrane</keyword>
<feature type="region of interest" description="Disordered" evidence="2">
    <location>
        <begin position="40"/>
        <end position="87"/>
    </location>
</feature>
<feature type="compositionally biased region" description="Acidic residues" evidence="2">
    <location>
        <begin position="66"/>
        <end position="77"/>
    </location>
</feature>
<accession>A0A1L2EFA8</accession>
<gene>
    <name evidence="4" type="primary">MSP3</name>
</gene>
<organism evidence="4">
    <name type="scientific">Plasmodium knowlesi</name>
    <dbReference type="NCBI Taxonomy" id="5850"/>
    <lineage>
        <taxon>Eukaryota</taxon>
        <taxon>Sar</taxon>
        <taxon>Alveolata</taxon>
        <taxon>Apicomplexa</taxon>
        <taxon>Aconoidasida</taxon>
        <taxon>Haemosporida</taxon>
        <taxon>Plasmodiidae</taxon>
        <taxon>Plasmodium</taxon>
        <taxon>Plasmodium (Plasmodium)</taxon>
    </lineage>
</organism>
<evidence type="ECO:0000256" key="3">
    <source>
        <dbReference type="SAM" id="Phobius"/>
    </source>
</evidence>
<evidence type="ECO:0000313" key="4">
    <source>
        <dbReference type="EMBL" id="ANP24366.1"/>
    </source>
</evidence>
<proteinExistence type="predicted"/>
<keyword evidence="3" id="KW-0812">Transmembrane</keyword>